<keyword evidence="3" id="KW-0540">Nuclease</keyword>
<evidence type="ECO:0000256" key="5">
    <source>
        <dbReference type="ARBA" id="ARBA00022801"/>
    </source>
</evidence>
<evidence type="ECO:0000313" key="9">
    <source>
        <dbReference type="EMBL" id="KAJ9535364.1"/>
    </source>
</evidence>
<dbReference type="Pfam" id="PF17917">
    <property type="entry name" value="RT_RNaseH"/>
    <property type="match status" value="1"/>
</dbReference>
<sequence length="1085" mass="124370">MDDFSVFGNSFDDCLSSLDRVLARCEESHLVLNWEKCHFMVREGIVLGHKISKDGLEVDKAKIDTISKLPPPTNIKGVRSFLGHAGFYRRFIQDFSKISRPLTKLLEKDAPFIFDEKCISAFETLKRHLTNAPIMVPPDWDQRFEIMCDASDYAVGAVLGQRKNNHFQPICYASRTLNDAQENYTTTEKELLAVVFAIEKFRSYLVLSKIIVYTDHSALKYLFAKPDAKPRLIRWILLLQEFDIEIRDKKGAENLAAGHLSRLENPYMDSGGREVIRDKFPDEALNMIKTIGEDPIPWYADFANYLAAGVLVKGMTYQQKGKFFSDLKYYFWSKPYLFRIGPDRIHRRCVSGPAGWDILTNCHKGPTGDHFGANSIARKVLESGFYWPTIFKDAYTLIKFCDACQRAGNITKKDEMPQQSISVSEVFDVWGIDFMGPFPDSRGNKYILVAVDYVSKWAEAKASPTNDAKVVVDFVKSLMCRYGCPKAIISDRGTHFANYLLEKTLKRYGVHHRFSTAYHPQANGQAENTNRALKRILEKTVDNNPKIWSQKLEDTLWAYRTAYKTPIGSTPYRMLYGKACHLPFEFEYKALWALKKLHLDDIASGREKLISLHELEELRSLAYENSKIYKEQRKKWHDAHLKEVKVFKEGDKVLMYQTHFTFSPALAKENYSPIKFQKQPNSSHFAIAKFQFSRREFETRRFKLFSKTLFSIFSLFHCIFLCNSLPILQIHGDKESFIFPQCARPPVLSFDSDNILRSEKMSLMIELDRLRKREIEIGPVVDLHFVEQIGFGDRLSSLLRREYRDQFGVLRFVSNDWEKALKTHEPIYYELVLEFLATFSFDVEAYDEDRLEGPCIRFCLLGEWYGITLPRFGVLLGFFTTAQSRSGYFFHYFLTGACEPSAEFVGAEFWDTIGSGPYLQSNTKESSITLPEHRLLHRMLVHSFAYRKAIKEKVPEGDLWLLSRLVNRNAITNLSFVMAKMFQNARKIHDKAGTGLCGGHFITVIAEKLGTLTPEVCGTLTKLSPMGFLDKALFRSMKLLAPGPRRGTFVWIGDVTPNEEPVGTATSPNGSRASRDDGKIGPGLI</sequence>
<dbReference type="FunFam" id="3.10.20.370:FF:000001">
    <property type="entry name" value="Retrovirus-related Pol polyprotein from transposon 17.6-like protein"/>
    <property type="match status" value="1"/>
</dbReference>
<protein>
    <recommendedName>
        <fullName evidence="8">Integrase catalytic domain-containing protein</fullName>
    </recommendedName>
</protein>
<organism evidence="9 10">
    <name type="scientific">Centaurea solstitialis</name>
    <name type="common">yellow star-thistle</name>
    <dbReference type="NCBI Taxonomy" id="347529"/>
    <lineage>
        <taxon>Eukaryota</taxon>
        <taxon>Viridiplantae</taxon>
        <taxon>Streptophyta</taxon>
        <taxon>Embryophyta</taxon>
        <taxon>Tracheophyta</taxon>
        <taxon>Spermatophyta</taxon>
        <taxon>Magnoliopsida</taxon>
        <taxon>eudicotyledons</taxon>
        <taxon>Gunneridae</taxon>
        <taxon>Pentapetalae</taxon>
        <taxon>asterids</taxon>
        <taxon>campanulids</taxon>
        <taxon>Asterales</taxon>
        <taxon>Asteraceae</taxon>
        <taxon>Carduoideae</taxon>
        <taxon>Cardueae</taxon>
        <taxon>Centaureinae</taxon>
        <taxon>Centaurea</taxon>
    </lineage>
</organism>
<name>A0AA38S1Z9_9ASTR</name>
<feature type="region of interest" description="Disordered" evidence="7">
    <location>
        <begin position="1060"/>
        <end position="1085"/>
    </location>
</feature>
<gene>
    <name evidence="9" type="ORF">OSB04_un001522</name>
</gene>
<evidence type="ECO:0000259" key="8">
    <source>
        <dbReference type="PROSITE" id="PS50994"/>
    </source>
</evidence>
<evidence type="ECO:0000256" key="6">
    <source>
        <dbReference type="ARBA" id="ARBA00022918"/>
    </source>
</evidence>
<evidence type="ECO:0000256" key="4">
    <source>
        <dbReference type="ARBA" id="ARBA00022759"/>
    </source>
</evidence>
<dbReference type="Gene3D" id="3.30.70.270">
    <property type="match status" value="2"/>
</dbReference>
<dbReference type="Pfam" id="PF17921">
    <property type="entry name" value="Integrase_H2C2"/>
    <property type="match status" value="1"/>
</dbReference>
<feature type="domain" description="Integrase catalytic" evidence="8">
    <location>
        <begin position="413"/>
        <end position="579"/>
    </location>
</feature>
<dbReference type="InterPro" id="IPR036397">
    <property type="entry name" value="RNaseH_sf"/>
</dbReference>
<dbReference type="SUPFAM" id="SSF56672">
    <property type="entry name" value="DNA/RNA polymerases"/>
    <property type="match status" value="1"/>
</dbReference>
<keyword evidence="10" id="KW-1185">Reference proteome</keyword>
<reference evidence="9" key="1">
    <citation type="submission" date="2023-03" db="EMBL/GenBank/DDBJ databases">
        <title>Chromosome-scale reference genome and RAD-based genetic map of yellow starthistle (Centaurea solstitialis) reveal putative structural variation and QTLs associated with invader traits.</title>
        <authorList>
            <person name="Reatini B."/>
            <person name="Cang F.A."/>
            <person name="Jiang Q."/>
            <person name="Mckibben M.T.W."/>
            <person name="Barker M.S."/>
            <person name="Rieseberg L.H."/>
            <person name="Dlugosch K.M."/>
        </authorList>
    </citation>
    <scope>NUCLEOTIDE SEQUENCE</scope>
    <source>
        <strain evidence="9">CAN-66</strain>
        <tissue evidence="9">Leaf</tissue>
    </source>
</reference>
<comment type="caution">
    <text evidence="9">The sequence shown here is derived from an EMBL/GenBank/DDBJ whole genome shotgun (WGS) entry which is preliminary data.</text>
</comment>
<dbReference type="InterPro" id="IPR041373">
    <property type="entry name" value="RT_RNaseH"/>
</dbReference>
<dbReference type="EMBL" id="JARYMX010000303">
    <property type="protein sequence ID" value="KAJ9535364.1"/>
    <property type="molecule type" value="Genomic_DNA"/>
</dbReference>
<dbReference type="InterPro" id="IPR043128">
    <property type="entry name" value="Rev_trsase/Diguanyl_cyclase"/>
</dbReference>
<dbReference type="FunFam" id="3.30.70.270:FF:000026">
    <property type="entry name" value="Transposon Ty3-G Gag-Pol polyprotein"/>
    <property type="match status" value="1"/>
</dbReference>
<dbReference type="SUPFAM" id="SSF53098">
    <property type="entry name" value="Ribonuclease H-like"/>
    <property type="match status" value="1"/>
</dbReference>
<dbReference type="AlphaFoldDB" id="A0AA38S1Z9"/>
<evidence type="ECO:0000256" key="1">
    <source>
        <dbReference type="ARBA" id="ARBA00022679"/>
    </source>
</evidence>
<dbReference type="InterPro" id="IPR050951">
    <property type="entry name" value="Retrovirus_Pol_polyprotein"/>
</dbReference>
<evidence type="ECO:0000256" key="7">
    <source>
        <dbReference type="SAM" id="MobiDB-lite"/>
    </source>
</evidence>
<accession>A0AA38S1Z9</accession>
<dbReference type="Gene3D" id="3.30.420.10">
    <property type="entry name" value="Ribonuclease H-like superfamily/Ribonuclease H"/>
    <property type="match status" value="1"/>
</dbReference>
<dbReference type="GO" id="GO:0015074">
    <property type="term" value="P:DNA integration"/>
    <property type="evidence" value="ECO:0007669"/>
    <property type="project" value="InterPro"/>
</dbReference>
<dbReference type="InterPro" id="IPR041588">
    <property type="entry name" value="Integrase_H2C2"/>
</dbReference>
<keyword evidence="2" id="KW-0548">Nucleotidyltransferase</keyword>
<proteinExistence type="predicted"/>
<evidence type="ECO:0000256" key="2">
    <source>
        <dbReference type="ARBA" id="ARBA00022695"/>
    </source>
</evidence>
<dbReference type="Gene3D" id="1.10.340.70">
    <property type="match status" value="1"/>
</dbReference>
<evidence type="ECO:0000313" key="10">
    <source>
        <dbReference type="Proteomes" id="UP001172457"/>
    </source>
</evidence>
<dbReference type="GO" id="GO:0016787">
    <property type="term" value="F:hydrolase activity"/>
    <property type="evidence" value="ECO:0007669"/>
    <property type="project" value="UniProtKB-KW"/>
</dbReference>
<dbReference type="PANTHER" id="PTHR37984:SF5">
    <property type="entry name" value="PROTEIN NYNRIN-LIKE"/>
    <property type="match status" value="1"/>
</dbReference>
<dbReference type="Pfam" id="PF00665">
    <property type="entry name" value="rve"/>
    <property type="match status" value="1"/>
</dbReference>
<dbReference type="PANTHER" id="PTHR37984">
    <property type="entry name" value="PROTEIN CBG26694"/>
    <property type="match status" value="1"/>
</dbReference>
<keyword evidence="1" id="KW-0808">Transferase</keyword>
<dbReference type="InterPro" id="IPR001584">
    <property type="entry name" value="Integrase_cat-core"/>
</dbReference>
<evidence type="ECO:0000256" key="3">
    <source>
        <dbReference type="ARBA" id="ARBA00022722"/>
    </source>
</evidence>
<dbReference type="Proteomes" id="UP001172457">
    <property type="component" value="Unassembled WGS sequence"/>
</dbReference>
<keyword evidence="6" id="KW-0695">RNA-directed DNA polymerase</keyword>
<dbReference type="InterPro" id="IPR043502">
    <property type="entry name" value="DNA/RNA_pol_sf"/>
</dbReference>
<dbReference type="GO" id="GO:0003964">
    <property type="term" value="F:RNA-directed DNA polymerase activity"/>
    <property type="evidence" value="ECO:0007669"/>
    <property type="project" value="UniProtKB-KW"/>
</dbReference>
<dbReference type="InterPro" id="IPR012337">
    <property type="entry name" value="RNaseH-like_sf"/>
</dbReference>
<dbReference type="PROSITE" id="PS50994">
    <property type="entry name" value="INTEGRASE"/>
    <property type="match status" value="1"/>
</dbReference>
<dbReference type="GO" id="GO:0004519">
    <property type="term" value="F:endonuclease activity"/>
    <property type="evidence" value="ECO:0007669"/>
    <property type="project" value="UniProtKB-KW"/>
</dbReference>
<keyword evidence="5" id="KW-0378">Hydrolase</keyword>
<keyword evidence="4" id="KW-0255">Endonuclease</keyword>
<dbReference type="CDD" id="cd09274">
    <property type="entry name" value="RNase_HI_RT_Ty3"/>
    <property type="match status" value="1"/>
</dbReference>
<dbReference type="GO" id="GO:0003676">
    <property type="term" value="F:nucleic acid binding"/>
    <property type="evidence" value="ECO:0007669"/>
    <property type="project" value="InterPro"/>
</dbReference>